<dbReference type="CDD" id="cd14686">
    <property type="entry name" value="bZIP"/>
    <property type="match status" value="1"/>
</dbReference>
<gene>
    <name evidence="2" type="ORF">CC85DRAFT_284385</name>
</gene>
<evidence type="ECO:0000256" key="1">
    <source>
        <dbReference type="SAM" id="Phobius"/>
    </source>
</evidence>
<dbReference type="AlphaFoldDB" id="A0A0J0XRE6"/>
<dbReference type="GeneID" id="28983328"/>
<reference evidence="2 3" key="1">
    <citation type="submission" date="2015-03" db="EMBL/GenBank/DDBJ databases">
        <title>Genomics and transcriptomics of the oil-accumulating basidiomycete yeast T. oleaginosus allow insights into substrate utilization and the diverse evolutionary trajectories of mating systems in fungi.</title>
        <authorList>
            <consortium name="DOE Joint Genome Institute"/>
            <person name="Kourist R."/>
            <person name="Kracht O."/>
            <person name="Bracharz F."/>
            <person name="Lipzen A."/>
            <person name="Nolan M."/>
            <person name="Ohm R."/>
            <person name="Grigoriev I."/>
            <person name="Sun S."/>
            <person name="Heitman J."/>
            <person name="Bruck T."/>
            <person name="Nowrousian M."/>
        </authorList>
    </citation>
    <scope>NUCLEOTIDE SEQUENCE [LARGE SCALE GENOMIC DNA]</scope>
    <source>
        <strain evidence="2 3">IBC0246</strain>
    </source>
</reference>
<dbReference type="EMBL" id="KQ087193">
    <property type="protein sequence ID" value="KLT43670.1"/>
    <property type="molecule type" value="Genomic_DNA"/>
</dbReference>
<feature type="transmembrane region" description="Helical" evidence="1">
    <location>
        <begin position="56"/>
        <end position="76"/>
    </location>
</feature>
<organism evidence="2 3">
    <name type="scientific">Cutaneotrichosporon oleaginosum</name>
    <dbReference type="NCBI Taxonomy" id="879819"/>
    <lineage>
        <taxon>Eukaryota</taxon>
        <taxon>Fungi</taxon>
        <taxon>Dikarya</taxon>
        <taxon>Basidiomycota</taxon>
        <taxon>Agaricomycotina</taxon>
        <taxon>Tremellomycetes</taxon>
        <taxon>Trichosporonales</taxon>
        <taxon>Trichosporonaceae</taxon>
        <taxon>Cutaneotrichosporon</taxon>
    </lineage>
</organism>
<name>A0A0J0XRE6_9TREE</name>
<evidence type="ECO:0000313" key="2">
    <source>
        <dbReference type="EMBL" id="KLT43670.1"/>
    </source>
</evidence>
<proteinExistence type="predicted"/>
<feature type="transmembrane region" description="Helical" evidence="1">
    <location>
        <begin position="14"/>
        <end position="36"/>
    </location>
</feature>
<sequence length="123" mass="13595">MVDVLGFASAQRGYVVDTLILAAWSAFTFWNAWFLGRSLLARSLGTAGAALAEHPALFGVVTRLVCLFTMDLLVYARFAWVKRDPACEACPGDRGEKAREAKLEATIAELRRENAELRLKVYA</sequence>
<evidence type="ECO:0000313" key="3">
    <source>
        <dbReference type="Proteomes" id="UP000053611"/>
    </source>
</evidence>
<protein>
    <submittedName>
        <fullName evidence="2">Uncharacterized protein</fullName>
    </submittedName>
</protein>
<dbReference type="RefSeq" id="XP_018280161.1">
    <property type="nucleotide sequence ID" value="XM_018422725.1"/>
</dbReference>
<keyword evidence="1" id="KW-1133">Transmembrane helix</keyword>
<accession>A0A0J0XRE6</accession>
<keyword evidence="3" id="KW-1185">Reference proteome</keyword>
<keyword evidence="1" id="KW-0812">Transmembrane</keyword>
<keyword evidence="1" id="KW-0472">Membrane</keyword>
<dbReference type="Proteomes" id="UP000053611">
    <property type="component" value="Unassembled WGS sequence"/>
</dbReference>